<dbReference type="CDD" id="cd01650">
    <property type="entry name" value="RT_nLTR_like"/>
    <property type="match status" value="1"/>
</dbReference>
<name>A0AAV8FRH9_9POAL</name>
<dbReference type="InterPro" id="IPR026960">
    <property type="entry name" value="RVT-Znf"/>
</dbReference>
<keyword evidence="2" id="KW-0548">Nucleotidyltransferase</keyword>
<dbReference type="GO" id="GO:0003676">
    <property type="term" value="F:nucleic acid binding"/>
    <property type="evidence" value="ECO:0007669"/>
    <property type="project" value="InterPro"/>
</dbReference>
<evidence type="ECO:0000259" key="1">
    <source>
        <dbReference type="PROSITE" id="PS50878"/>
    </source>
</evidence>
<dbReference type="InterPro" id="IPR012337">
    <property type="entry name" value="RNaseH-like_sf"/>
</dbReference>
<dbReference type="SUPFAM" id="SSF53098">
    <property type="entry name" value="Ribonuclease H-like"/>
    <property type="match status" value="1"/>
</dbReference>
<dbReference type="Pfam" id="PF13456">
    <property type="entry name" value="RVT_3"/>
    <property type="match status" value="1"/>
</dbReference>
<dbReference type="CDD" id="cd06222">
    <property type="entry name" value="RNase_H_like"/>
    <property type="match status" value="1"/>
</dbReference>
<dbReference type="EMBL" id="JAMFTS010000002">
    <property type="protein sequence ID" value="KAJ4794364.1"/>
    <property type="molecule type" value="Genomic_DNA"/>
</dbReference>
<dbReference type="PANTHER" id="PTHR33116">
    <property type="entry name" value="REVERSE TRANSCRIPTASE ZINC-BINDING DOMAIN-CONTAINING PROTEIN-RELATED-RELATED"/>
    <property type="match status" value="1"/>
</dbReference>
<evidence type="ECO:0000313" key="3">
    <source>
        <dbReference type="Proteomes" id="UP001140206"/>
    </source>
</evidence>
<dbReference type="AlphaFoldDB" id="A0AAV8FRH9"/>
<dbReference type="SUPFAM" id="SSF56672">
    <property type="entry name" value="DNA/RNA polymerases"/>
    <property type="match status" value="1"/>
</dbReference>
<dbReference type="InterPro" id="IPR002156">
    <property type="entry name" value="RNaseH_domain"/>
</dbReference>
<dbReference type="InterPro" id="IPR043502">
    <property type="entry name" value="DNA/RNA_pol_sf"/>
</dbReference>
<sequence>MGPDKAPSPDGITCRFLQMFWVDIGPGLVAQIQHVFQSERVPQKWLDCSVVLIPKKEEPETPAEFRPISIGTVLYRLVMKIIANRLRPFLKNVISDEQTAFMKGRHIADNILLVKEILHSFGSKNYKQEAFLLKADITKAFDMLNWEFLTCAMRYLGMPEKIISLMITSFQRARVTIKINGKGDGFIAPNRGLRQGCPMSPYGFIIAMELLSRCLNMAHTRGKIIGTKLAHTSPVVTHIIYADDLVLTGLTYERELNEFNRILQVFGVASGLSVNPAKSKIWFSKYCRHESIDRVTTILQASTACDGERYLGALLAQKNSPRKMGLILLDRMKAKMAGWKTNMLSHAGRLVLIKSVLASLPVYFMSFEVIPKGIIKQMNSLLAKFFWGKVGQDRYMTFISWKKICTPIDRGGLAVKDLQCFGEALFQKLLWFLMSDDKRLWVQICKAKYYPRIGFWKSKCNSSASHMWKQVDRIKHKFKEEVFWNIGNGQTALAISQPWFRGWEGENNVTSSDRKKKVAQLFDFEINQWRMEELQRLFTMQQIATITIEVAKPTREVMISDKLIWKHTTSGSYTVKEGYRRLAESAPRTGNVDGDMWKKIWGWKQVAPKVRIFLWRLLSKALPVAQNMHTRINRFSPLCQRCGHENEYEVHCFFFCQGSRAVWFGSSLGFQVQHLPLEIGEAVKYICSNLDDEHLKVFSYTLWEIWKRRNEVVLHRKDFQPRKILEKVKGWLRPIENAAHNAIQQRQENIEGRHEFQRGGWQVIVDGSWDVSQAAGTAHLIYKDGILVAIGVQHHNFHDPFLAEAVALQQAMLHFKGLGVTQDEQVVQFFTDCANLVSALNENDLHNLPSWRAMRVVREIITVLEEMGQRASVIHVTRKGVVGAHNLANQTRRVPTNYMGVPIFDRWPDLQLNKVLDTEYFQQVQEAPP</sequence>
<dbReference type="GO" id="GO:0004523">
    <property type="term" value="F:RNA-DNA hybrid ribonuclease activity"/>
    <property type="evidence" value="ECO:0007669"/>
    <property type="project" value="InterPro"/>
</dbReference>
<dbReference type="InterPro" id="IPR000477">
    <property type="entry name" value="RT_dom"/>
</dbReference>
<evidence type="ECO:0000313" key="2">
    <source>
        <dbReference type="EMBL" id="KAJ4794364.1"/>
    </source>
</evidence>
<dbReference type="Pfam" id="PF00078">
    <property type="entry name" value="RVT_1"/>
    <property type="match status" value="1"/>
</dbReference>
<dbReference type="InterPro" id="IPR044730">
    <property type="entry name" value="RNase_H-like_dom_plant"/>
</dbReference>
<protein>
    <submittedName>
        <fullName evidence="2">RNA-directed DNA polymerase (Reverse transcriptase)-related family protein</fullName>
    </submittedName>
</protein>
<feature type="domain" description="Reverse transcriptase" evidence="1">
    <location>
        <begin position="34"/>
        <end position="315"/>
    </location>
</feature>
<keyword evidence="2" id="KW-0695">RNA-directed DNA polymerase</keyword>
<dbReference type="Proteomes" id="UP001140206">
    <property type="component" value="Chromosome 2"/>
</dbReference>
<dbReference type="GO" id="GO:0003964">
    <property type="term" value="F:RNA-directed DNA polymerase activity"/>
    <property type="evidence" value="ECO:0007669"/>
    <property type="project" value="UniProtKB-KW"/>
</dbReference>
<accession>A0AAV8FRH9</accession>
<comment type="caution">
    <text evidence="2">The sequence shown here is derived from an EMBL/GenBank/DDBJ whole genome shotgun (WGS) entry which is preliminary data.</text>
</comment>
<organism evidence="2 3">
    <name type="scientific">Rhynchospora pubera</name>
    <dbReference type="NCBI Taxonomy" id="906938"/>
    <lineage>
        <taxon>Eukaryota</taxon>
        <taxon>Viridiplantae</taxon>
        <taxon>Streptophyta</taxon>
        <taxon>Embryophyta</taxon>
        <taxon>Tracheophyta</taxon>
        <taxon>Spermatophyta</taxon>
        <taxon>Magnoliopsida</taxon>
        <taxon>Liliopsida</taxon>
        <taxon>Poales</taxon>
        <taxon>Cyperaceae</taxon>
        <taxon>Cyperoideae</taxon>
        <taxon>Rhynchosporeae</taxon>
        <taxon>Rhynchospora</taxon>
    </lineage>
</organism>
<gene>
    <name evidence="2" type="ORF">LUZ62_045610</name>
</gene>
<proteinExistence type="predicted"/>
<dbReference type="Pfam" id="PF13966">
    <property type="entry name" value="zf-RVT"/>
    <property type="match status" value="1"/>
</dbReference>
<dbReference type="PANTHER" id="PTHR33116:SF78">
    <property type="entry name" value="OS12G0587133 PROTEIN"/>
    <property type="match status" value="1"/>
</dbReference>
<dbReference type="PROSITE" id="PS50878">
    <property type="entry name" value="RT_POL"/>
    <property type="match status" value="1"/>
</dbReference>
<keyword evidence="2" id="KW-0808">Transferase</keyword>
<keyword evidence="3" id="KW-1185">Reference proteome</keyword>
<reference evidence="2" key="1">
    <citation type="submission" date="2022-08" db="EMBL/GenBank/DDBJ databases">
        <authorList>
            <person name="Marques A."/>
        </authorList>
    </citation>
    <scope>NUCLEOTIDE SEQUENCE</scope>
    <source>
        <strain evidence="2">RhyPub2mFocal</strain>
        <tissue evidence="2">Leaves</tissue>
    </source>
</reference>